<evidence type="ECO:0000313" key="5">
    <source>
        <dbReference type="Proteomes" id="UP000324632"/>
    </source>
</evidence>
<evidence type="ECO:0008006" key="6">
    <source>
        <dbReference type="Google" id="ProtNLM"/>
    </source>
</evidence>
<protein>
    <recommendedName>
        <fullName evidence="6">von Hippel-Lindau disease tumor suppressor pVHL</fullName>
    </recommendedName>
</protein>
<dbReference type="InterPro" id="IPR022772">
    <property type="entry name" value="VHL_tumour_suppress_b/a_dom"/>
</dbReference>
<dbReference type="Gene3D" id="2.60.40.780">
    <property type="entry name" value="von Hippel-Lindau disease tumour suppressor, beta domain"/>
    <property type="match status" value="1"/>
</dbReference>
<dbReference type="SMR" id="A0A5A9PIV9"/>
<accession>A0A5A9PIV9</accession>
<sequence length="163" mass="18548">MAEQEAPAPLKSLDSHDPTYVAFINKTNENAEAWWLNFSGIPVSYGAISPGNALQMDTYITHPWVFRASDGFQLLANLSEVYFPEVGELEEDGYPLYKRVHVTAPVYSLQEYCTRLIRKMVRKEDVNKLEIAAYLKKEISRPPNLRRDLKVLAARRATNGSDK</sequence>
<name>A0A5A9PIV9_9TELE</name>
<dbReference type="InterPro" id="IPR037140">
    <property type="entry name" value="VHL_beta_dom_sf"/>
</dbReference>
<dbReference type="Gene3D" id="1.10.750.10">
    <property type="entry name" value="von Hippel-Lindau disease tumour suppressor, alpha domain"/>
    <property type="match status" value="1"/>
</dbReference>
<proteinExistence type="inferred from homology"/>
<dbReference type="InterPro" id="IPR024053">
    <property type="entry name" value="VHL_beta_dom"/>
</dbReference>
<evidence type="ECO:0000256" key="1">
    <source>
        <dbReference type="ARBA" id="ARBA00010057"/>
    </source>
</evidence>
<dbReference type="Pfam" id="PF01847">
    <property type="entry name" value="VHL"/>
    <property type="match status" value="1"/>
</dbReference>
<dbReference type="EMBL" id="SOYY01000005">
    <property type="protein sequence ID" value="KAA0720929.1"/>
    <property type="molecule type" value="Genomic_DNA"/>
</dbReference>
<dbReference type="AlphaFoldDB" id="A0A5A9PIV9"/>
<feature type="domain" description="von Hippel-Lindau disease tumour suppressor beta" evidence="2">
    <location>
        <begin position="10"/>
        <end position="85"/>
    </location>
</feature>
<dbReference type="InterPro" id="IPR024048">
    <property type="entry name" value="VHL_alpha_dom"/>
</dbReference>
<comment type="similarity">
    <text evidence="1">Belongs to the VHL family.</text>
</comment>
<evidence type="ECO:0000259" key="2">
    <source>
        <dbReference type="Pfam" id="PF01847"/>
    </source>
</evidence>
<gene>
    <name evidence="4" type="ORF">E1301_Tti002062</name>
</gene>
<reference evidence="4 5" key="1">
    <citation type="journal article" date="2019" name="Mol. Ecol. Resour.">
        <title>Chromosome-level genome assembly of Triplophysa tibetana, a fish adapted to the harsh high-altitude environment of the Tibetan Plateau.</title>
        <authorList>
            <person name="Yang X."/>
            <person name="Liu H."/>
            <person name="Ma Z."/>
            <person name="Zou Y."/>
            <person name="Zou M."/>
            <person name="Mao Y."/>
            <person name="Li X."/>
            <person name="Wang H."/>
            <person name="Chen T."/>
            <person name="Wang W."/>
            <person name="Yang R."/>
        </authorList>
    </citation>
    <scope>NUCLEOTIDE SEQUENCE [LARGE SCALE GENOMIC DNA]</scope>
    <source>
        <strain evidence="4">TTIB1903HZAU</strain>
        <tissue evidence="4">Muscle</tissue>
    </source>
</reference>
<dbReference type="Pfam" id="PF17211">
    <property type="entry name" value="VHL_C"/>
    <property type="match status" value="1"/>
</dbReference>
<comment type="caution">
    <text evidence="4">The sequence shown here is derived from an EMBL/GenBank/DDBJ whole genome shotgun (WGS) entry which is preliminary data.</text>
</comment>
<dbReference type="OrthoDB" id="413400at2759"/>
<dbReference type="InterPro" id="IPR036208">
    <property type="entry name" value="VHL_sf"/>
</dbReference>
<dbReference type="InterPro" id="IPR037139">
    <property type="entry name" value="VHL_alpha_dom_sf"/>
</dbReference>
<keyword evidence="5" id="KW-1185">Reference proteome</keyword>
<feature type="domain" description="von Hippel-Lindau disease tumour suppressor alpha" evidence="3">
    <location>
        <begin position="107"/>
        <end position="152"/>
    </location>
</feature>
<dbReference type="Proteomes" id="UP000324632">
    <property type="component" value="Chromosome 5"/>
</dbReference>
<evidence type="ECO:0000313" key="4">
    <source>
        <dbReference type="EMBL" id="KAA0720929.1"/>
    </source>
</evidence>
<dbReference type="FunFam" id="2.60.40.780:FF:000001">
    <property type="entry name" value="von Hippel-Lindau disease tumor suppressor"/>
    <property type="match status" value="1"/>
</dbReference>
<dbReference type="CDD" id="cd05468">
    <property type="entry name" value="pVHL"/>
    <property type="match status" value="1"/>
</dbReference>
<dbReference type="SUPFAM" id="SSF49468">
    <property type="entry name" value="VHL"/>
    <property type="match status" value="1"/>
</dbReference>
<evidence type="ECO:0000259" key="3">
    <source>
        <dbReference type="Pfam" id="PF17211"/>
    </source>
</evidence>
<organism evidence="4 5">
    <name type="scientific">Triplophysa tibetana</name>
    <dbReference type="NCBI Taxonomy" id="1572043"/>
    <lineage>
        <taxon>Eukaryota</taxon>
        <taxon>Metazoa</taxon>
        <taxon>Chordata</taxon>
        <taxon>Craniata</taxon>
        <taxon>Vertebrata</taxon>
        <taxon>Euteleostomi</taxon>
        <taxon>Actinopterygii</taxon>
        <taxon>Neopterygii</taxon>
        <taxon>Teleostei</taxon>
        <taxon>Ostariophysi</taxon>
        <taxon>Cypriniformes</taxon>
        <taxon>Nemacheilidae</taxon>
        <taxon>Triplophysa</taxon>
    </lineage>
</organism>